<dbReference type="InterPro" id="IPR005502">
    <property type="entry name" value="Ribosyl_crysJ1"/>
</dbReference>
<dbReference type="Proteomes" id="UP001519363">
    <property type="component" value="Unassembled WGS sequence"/>
</dbReference>
<comment type="caution">
    <text evidence="3">The sequence shown here is derived from an EMBL/GenBank/DDBJ whole genome shotgun (WGS) entry which is preliminary data.</text>
</comment>
<accession>A0ABS5AHT7</accession>
<sequence length="372" mass="40021">MSAPAKSEAKGIPLDERGYHRARERFIGCYVGQAIGGAVGAGVQTTTRQEFAATYGEAWPEGYPEVFGGRGLITGETQLSLFVLDGVIRAQIRRRRTGSADPVAEVRRGLFRWLQTQEPRLGGPADGWLPSLPGLAVKRWPDHDTLEVLRSGRTGTPTERVNESRSSAAVARAAAAALWSADRAEVFDLAMAIAALTHGHPVAQLTAGAYAAMVHTFLSGLNNPRRAVYAALDELQNRPGHEPVTEALTRVIEPGAEDRELEVDAAYLERFGGGWQAHEALAMAVQAAFVAPRFDLVLATAIGHSGNSSTVGALAVSIQNLVYNFTTNIPVPYMRDLELGKEIAMLADGAATEFGPEPYQGTKWFENFPIST</sequence>
<evidence type="ECO:0000313" key="4">
    <source>
        <dbReference type="Proteomes" id="UP001519363"/>
    </source>
</evidence>
<dbReference type="InterPro" id="IPR050792">
    <property type="entry name" value="ADP-ribosylglycohydrolase"/>
</dbReference>
<gene>
    <name evidence="3" type="ORF">JOF53_005003</name>
</gene>
<dbReference type="Pfam" id="PF03747">
    <property type="entry name" value="ADP_ribosyl_GH"/>
    <property type="match status" value="1"/>
</dbReference>
<dbReference type="EMBL" id="JAGIOO010000001">
    <property type="protein sequence ID" value="MBP2476131.1"/>
    <property type="molecule type" value="Genomic_DNA"/>
</dbReference>
<evidence type="ECO:0000256" key="1">
    <source>
        <dbReference type="ARBA" id="ARBA00010702"/>
    </source>
</evidence>
<protein>
    <submittedName>
        <fullName evidence="3">ADP-ribosylglycohydrolase</fullName>
    </submittedName>
</protein>
<organism evidence="3 4">
    <name type="scientific">Crossiella equi</name>
    <dbReference type="NCBI Taxonomy" id="130796"/>
    <lineage>
        <taxon>Bacteria</taxon>
        <taxon>Bacillati</taxon>
        <taxon>Actinomycetota</taxon>
        <taxon>Actinomycetes</taxon>
        <taxon>Pseudonocardiales</taxon>
        <taxon>Pseudonocardiaceae</taxon>
        <taxon>Crossiella</taxon>
    </lineage>
</organism>
<comment type="similarity">
    <text evidence="1">Belongs to the ADP-ribosylglycohydrolase family.</text>
</comment>
<dbReference type="Gene3D" id="1.10.4080.10">
    <property type="entry name" value="ADP-ribosylation/Crystallin J1"/>
    <property type="match status" value="1"/>
</dbReference>
<evidence type="ECO:0000256" key="2">
    <source>
        <dbReference type="ARBA" id="ARBA00022801"/>
    </source>
</evidence>
<dbReference type="InterPro" id="IPR036705">
    <property type="entry name" value="Ribosyl_crysJ1_sf"/>
</dbReference>
<dbReference type="PANTHER" id="PTHR16222:SF24">
    <property type="entry name" value="ADP-RIBOSYLHYDROLASE ARH3"/>
    <property type="match status" value="1"/>
</dbReference>
<dbReference type="PANTHER" id="PTHR16222">
    <property type="entry name" value="ADP-RIBOSYLGLYCOHYDROLASE"/>
    <property type="match status" value="1"/>
</dbReference>
<proteinExistence type="inferred from homology"/>
<dbReference type="RefSeq" id="WP_086788658.1">
    <property type="nucleotide sequence ID" value="NZ_JAGIOO010000001.1"/>
</dbReference>
<name>A0ABS5AHT7_9PSEU</name>
<keyword evidence="2" id="KW-0378">Hydrolase</keyword>
<keyword evidence="4" id="KW-1185">Reference proteome</keyword>
<evidence type="ECO:0000313" key="3">
    <source>
        <dbReference type="EMBL" id="MBP2476131.1"/>
    </source>
</evidence>
<reference evidence="3 4" key="1">
    <citation type="submission" date="2021-03" db="EMBL/GenBank/DDBJ databases">
        <title>Sequencing the genomes of 1000 actinobacteria strains.</title>
        <authorList>
            <person name="Klenk H.-P."/>
        </authorList>
    </citation>
    <scope>NUCLEOTIDE SEQUENCE [LARGE SCALE GENOMIC DNA]</scope>
    <source>
        <strain evidence="3 4">DSM 44580</strain>
    </source>
</reference>
<dbReference type="SUPFAM" id="SSF101478">
    <property type="entry name" value="ADP-ribosylglycohydrolase"/>
    <property type="match status" value="1"/>
</dbReference>